<evidence type="ECO:0000256" key="1">
    <source>
        <dbReference type="ARBA" id="ARBA00022679"/>
    </source>
</evidence>
<keyword evidence="2 5" id="KW-0012">Acyltransferase</keyword>
<keyword evidence="6" id="KW-1185">Reference proteome</keyword>
<dbReference type="SMART" id="SM00563">
    <property type="entry name" value="PlsC"/>
    <property type="match status" value="1"/>
</dbReference>
<feature type="region of interest" description="Disordered" evidence="3">
    <location>
        <begin position="111"/>
        <end position="133"/>
    </location>
</feature>
<dbReference type="PANTHER" id="PTHR10434:SF55">
    <property type="entry name" value="POSSIBLE ACYLTRANSFERASE"/>
    <property type="match status" value="1"/>
</dbReference>
<sequence length="403" mass="43872">MAVGGVVPGDHARPHRRGDPRQVRLAARPEGERDHRKADPGRHRPGAVPQHPGRADRGGACQRVLRDRLRRLRLRLRHRRRPGRGAGRLRLRFVPELTTSGLVVTNQIEHGRARTRAASAGPSASRAVLPRERRGEAPNRVAVVCERAGVEGTYTAATGAARIVLRALGLRIDLLGDEQVPASGPVLLVSNHVSFLDFVLVGLAARRSRRHVRFLTRYDVWRHPLVGRAMTAMGHVPVDRAAPAGAYLHARSLLRRGEAVGVFPEAGISLSWTVRGLLPGAVALAADTGAPIVPVTIWGPQRVATALHRPDLRRGRPVSISVGAPYTVAPDADRTAELHRLGGRLQRMLDELQERPEHQPPAGEEPWWHPAHLGGGAPTPLDARARERTVHPRAVTPSWAPPA</sequence>
<dbReference type="InterPro" id="IPR002123">
    <property type="entry name" value="Plipid/glycerol_acylTrfase"/>
</dbReference>
<accession>A0A4Q5JAR1</accession>
<dbReference type="GO" id="GO:0003841">
    <property type="term" value="F:1-acylglycerol-3-phosphate O-acyltransferase activity"/>
    <property type="evidence" value="ECO:0007669"/>
    <property type="project" value="TreeGrafter"/>
</dbReference>
<feature type="compositionally biased region" description="Low complexity" evidence="3">
    <location>
        <begin position="116"/>
        <end position="127"/>
    </location>
</feature>
<evidence type="ECO:0000256" key="2">
    <source>
        <dbReference type="ARBA" id="ARBA00023315"/>
    </source>
</evidence>
<dbReference type="Proteomes" id="UP000291189">
    <property type="component" value="Unassembled WGS sequence"/>
</dbReference>
<feature type="region of interest" description="Disordered" evidence="3">
    <location>
        <begin position="1"/>
        <end position="60"/>
    </location>
</feature>
<evidence type="ECO:0000313" key="6">
    <source>
        <dbReference type="Proteomes" id="UP000291189"/>
    </source>
</evidence>
<evidence type="ECO:0000256" key="3">
    <source>
        <dbReference type="SAM" id="MobiDB-lite"/>
    </source>
</evidence>
<dbReference type="CDD" id="cd07989">
    <property type="entry name" value="LPLAT_AGPAT-like"/>
    <property type="match status" value="1"/>
</dbReference>
<gene>
    <name evidence="5" type="ORF">ETU37_01270</name>
</gene>
<name>A0A4Q5JAR1_9ACTN</name>
<dbReference type="AlphaFoldDB" id="A0A4Q5JAR1"/>
<reference evidence="5 6" key="1">
    <citation type="submission" date="2019-01" db="EMBL/GenBank/DDBJ databases">
        <title>Nocardioides guangzhouensis sp. nov., an actinobacterium isolated from soil.</title>
        <authorList>
            <person name="Fu Y."/>
            <person name="Cai Y."/>
            <person name="Lin Z."/>
            <person name="Chen P."/>
        </authorList>
    </citation>
    <scope>NUCLEOTIDE SEQUENCE [LARGE SCALE GENOMIC DNA]</scope>
    <source>
        <strain evidence="5 6">NBRC 105384</strain>
    </source>
</reference>
<feature type="compositionally biased region" description="Basic and acidic residues" evidence="3">
    <location>
        <begin position="17"/>
        <end position="42"/>
    </location>
</feature>
<dbReference type="SUPFAM" id="SSF69593">
    <property type="entry name" value="Glycerol-3-phosphate (1)-acyltransferase"/>
    <property type="match status" value="1"/>
</dbReference>
<keyword evidence="1 5" id="KW-0808">Transferase</keyword>
<evidence type="ECO:0000313" key="5">
    <source>
        <dbReference type="EMBL" id="RYU15774.1"/>
    </source>
</evidence>
<dbReference type="Pfam" id="PF01553">
    <property type="entry name" value="Acyltransferase"/>
    <property type="match status" value="1"/>
</dbReference>
<proteinExistence type="predicted"/>
<protein>
    <submittedName>
        <fullName evidence="5">1-acyl-sn-glycerol-3-phosphate acyltransferase</fullName>
    </submittedName>
</protein>
<comment type="caution">
    <text evidence="5">The sequence shown here is derived from an EMBL/GenBank/DDBJ whole genome shotgun (WGS) entry which is preliminary data.</text>
</comment>
<organism evidence="5 6">
    <name type="scientific">Nocardioides iriomotensis</name>
    <dbReference type="NCBI Taxonomy" id="715784"/>
    <lineage>
        <taxon>Bacteria</taxon>
        <taxon>Bacillati</taxon>
        <taxon>Actinomycetota</taxon>
        <taxon>Actinomycetes</taxon>
        <taxon>Propionibacteriales</taxon>
        <taxon>Nocardioidaceae</taxon>
        <taxon>Nocardioides</taxon>
    </lineage>
</organism>
<feature type="domain" description="Phospholipid/glycerol acyltransferase" evidence="4">
    <location>
        <begin position="186"/>
        <end position="300"/>
    </location>
</feature>
<evidence type="ECO:0000259" key="4">
    <source>
        <dbReference type="SMART" id="SM00563"/>
    </source>
</evidence>
<dbReference type="EMBL" id="SDPU01000001">
    <property type="protein sequence ID" value="RYU15774.1"/>
    <property type="molecule type" value="Genomic_DNA"/>
</dbReference>
<dbReference type="GO" id="GO:0005886">
    <property type="term" value="C:plasma membrane"/>
    <property type="evidence" value="ECO:0007669"/>
    <property type="project" value="TreeGrafter"/>
</dbReference>
<dbReference type="PANTHER" id="PTHR10434">
    <property type="entry name" value="1-ACYL-SN-GLYCEROL-3-PHOSPHATE ACYLTRANSFERASE"/>
    <property type="match status" value="1"/>
</dbReference>
<feature type="region of interest" description="Disordered" evidence="3">
    <location>
        <begin position="354"/>
        <end position="403"/>
    </location>
</feature>
<dbReference type="OrthoDB" id="3210041at2"/>
<dbReference type="GO" id="GO:0006654">
    <property type="term" value="P:phosphatidic acid biosynthetic process"/>
    <property type="evidence" value="ECO:0007669"/>
    <property type="project" value="TreeGrafter"/>
</dbReference>